<comment type="catalytic activity">
    <reaction evidence="6">
        <text>2 cob(II)alamin + reduced [electron-transfer flavoprotein] + 2 ATP = 2 adenosylcob(III)alamin + 2 triphosphate + oxidized [electron-transfer flavoprotein] + 3 H(+)</text>
        <dbReference type="Rhea" id="RHEA:28671"/>
        <dbReference type="Rhea" id="RHEA-COMP:10685"/>
        <dbReference type="Rhea" id="RHEA-COMP:10686"/>
        <dbReference type="ChEBI" id="CHEBI:15378"/>
        <dbReference type="ChEBI" id="CHEBI:16304"/>
        <dbReference type="ChEBI" id="CHEBI:18036"/>
        <dbReference type="ChEBI" id="CHEBI:18408"/>
        <dbReference type="ChEBI" id="CHEBI:30616"/>
        <dbReference type="ChEBI" id="CHEBI:57692"/>
        <dbReference type="ChEBI" id="CHEBI:58307"/>
        <dbReference type="EC" id="2.5.1.17"/>
    </reaction>
</comment>
<protein>
    <recommendedName>
        <fullName evidence="6">Corrinoid adenosyltransferase</fullName>
        <ecNumber evidence="6">2.5.1.17</ecNumber>
    </recommendedName>
    <alternativeName>
        <fullName evidence="6">Cob(II)alamin adenosyltransferase</fullName>
    </alternativeName>
    <alternativeName>
        <fullName evidence="6">Cob(II)yrinic acid a,c-diamide adenosyltransferase</fullName>
    </alternativeName>
    <alternativeName>
        <fullName evidence="6">Cobinamide/cobalamin adenosyltransferase</fullName>
    </alternativeName>
</protein>
<dbReference type="EC" id="2.5.1.17" evidence="6"/>
<evidence type="ECO:0000259" key="7">
    <source>
        <dbReference type="Pfam" id="PF01923"/>
    </source>
</evidence>
<comment type="catalytic activity">
    <reaction evidence="6">
        <text>2 cob(II)yrinate a,c diamide + reduced [electron-transfer flavoprotein] + 2 ATP = 2 adenosylcob(III)yrinate a,c-diamide + 2 triphosphate + oxidized [electron-transfer flavoprotein] + 3 H(+)</text>
        <dbReference type="Rhea" id="RHEA:11528"/>
        <dbReference type="Rhea" id="RHEA-COMP:10685"/>
        <dbReference type="Rhea" id="RHEA-COMP:10686"/>
        <dbReference type="ChEBI" id="CHEBI:15378"/>
        <dbReference type="ChEBI" id="CHEBI:18036"/>
        <dbReference type="ChEBI" id="CHEBI:30616"/>
        <dbReference type="ChEBI" id="CHEBI:57692"/>
        <dbReference type="ChEBI" id="CHEBI:58307"/>
        <dbReference type="ChEBI" id="CHEBI:58503"/>
        <dbReference type="ChEBI" id="CHEBI:58537"/>
        <dbReference type="EC" id="2.5.1.17"/>
    </reaction>
</comment>
<organism evidence="8 9">
    <name type="scientific">Candidatus Magasanikbacteria bacterium RIFOXYD2_FULL_41_14</name>
    <dbReference type="NCBI Taxonomy" id="1798709"/>
    <lineage>
        <taxon>Bacteria</taxon>
        <taxon>Candidatus Magasanikiibacteriota</taxon>
    </lineage>
</organism>
<dbReference type="Gene3D" id="1.20.1200.10">
    <property type="entry name" value="Cobalamin adenosyltransferase-like"/>
    <property type="match status" value="1"/>
</dbReference>
<dbReference type="GO" id="GO:0009236">
    <property type="term" value="P:cobalamin biosynthetic process"/>
    <property type="evidence" value="ECO:0007669"/>
    <property type="project" value="UniProtKB-UniRule"/>
</dbReference>
<dbReference type="SUPFAM" id="SSF89028">
    <property type="entry name" value="Cobalamin adenosyltransferase-like"/>
    <property type="match status" value="1"/>
</dbReference>
<dbReference type="InterPro" id="IPR016030">
    <property type="entry name" value="CblAdoTrfase-like"/>
</dbReference>
<keyword evidence="4 6" id="KW-0547">Nucleotide-binding</keyword>
<dbReference type="UniPathway" id="UPA00148">
    <property type="reaction ID" value="UER00233"/>
</dbReference>
<comment type="caution">
    <text evidence="8">The sequence shown here is derived from an EMBL/GenBank/DDBJ whole genome shotgun (WGS) entry which is preliminary data.</text>
</comment>
<dbReference type="STRING" id="1798709.A2538_01710"/>
<comment type="subunit">
    <text evidence="2">Homotrimer.</text>
</comment>
<dbReference type="PANTHER" id="PTHR12213:SF0">
    <property type="entry name" value="CORRINOID ADENOSYLTRANSFERASE MMAB"/>
    <property type="match status" value="1"/>
</dbReference>
<evidence type="ECO:0000256" key="5">
    <source>
        <dbReference type="ARBA" id="ARBA00022840"/>
    </source>
</evidence>
<name>A0A1F6PE58_9BACT</name>
<evidence type="ECO:0000256" key="1">
    <source>
        <dbReference type="ARBA" id="ARBA00007487"/>
    </source>
</evidence>
<evidence type="ECO:0000313" key="8">
    <source>
        <dbReference type="EMBL" id="OGH94263.1"/>
    </source>
</evidence>
<gene>
    <name evidence="8" type="ORF">A2538_01710</name>
</gene>
<keyword evidence="3 6" id="KW-0808">Transferase</keyword>
<dbReference type="FunFam" id="1.20.1200.10:FF:000001">
    <property type="entry name" value="Cob(I)yrinic acid a,c-diamide adenosyltransferase"/>
    <property type="match status" value="1"/>
</dbReference>
<evidence type="ECO:0000256" key="4">
    <source>
        <dbReference type="ARBA" id="ARBA00022741"/>
    </source>
</evidence>
<evidence type="ECO:0000313" key="9">
    <source>
        <dbReference type="Proteomes" id="UP000178254"/>
    </source>
</evidence>
<dbReference type="NCBIfam" id="TIGR00636">
    <property type="entry name" value="PduO_Nterm"/>
    <property type="match status" value="1"/>
</dbReference>
<dbReference type="AlphaFoldDB" id="A0A1F6PE58"/>
<comment type="pathway">
    <text evidence="6">Cofactor biosynthesis; adenosylcobalamin biosynthesis; adenosylcobalamin from cob(II)yrinate a,c-diamide: step 2/7.</text>
</comment>
<evidence type="ECO:0000256" key="3">
    <source>
        <dbReference type="ARBA" id="ARBA00022679"/>
    </source>
</evidence>
<dbReference type="InterPro" id="IPR036451">
    <property type="entry name" value="CblAdoTrfase-like_sf"/>
</dbReference>
<keyword evidence="5 6" id="KW-0067">ATP-binding</keyword>
<sequence length="180" mass="20261">MKIYTKTGDTGQTSLLGGARTDKDCINLMVIGEIDELNAELGMARAFLGAIEPVEFLQKISRDLFKVGAELAATQNDKVSASLDKISEKEIFELEKEIDEMWGELPELKNFILPGGCLAAASLHKARAICRRAERALITFGREIKLRPELYQYINRLSDYLFATARFVNFKDNIEEKKVL</sequence>
<keyword evidence="6" id="KW-0169">Cobalamin biosynthesis</keyword>
<dbReference type="Pfam" id="PF01923">
    <property type="entry name" value="Cob_adeno_trans"/>
    <property type="match status" value="1"/>
</dbReference>
<dbReference type="Proteomes" id="UP000178254">
    <property type="component" value="Unassembled WGS sequence"/>
</dbReference>
<comment type="similarity">
    <text evidence="1 6">Belongs to the Cob(I)alamin adenosyltransferase family.</text>
</comment>
<dbReference type="InterPro" id="IPR029499">
    <property type="entry name" value="PduO-typ"/>
</dbReference>
<feature type="domain" description="Cobalamin adenosyltransferase-like" evidence="7">
    <location>
        <begin position="3"/>
        <end position="168"/>
    </location>
</feature>
<dbReference type="GO" id="GO:0008817">
    <property type="term" value="F:corrinoid adenosyltransferase activity"/>
    <property type="evidence" value="ECO:0007669"/>
    <property type="project" value="UniProtKB-UniRule"/>
</dbReference>
<evidence type="ECO:0000256" key="2">
    <source>
        <dbReference type="ARBA" id="ARBA00011233"/>
    </source>
</evidence>
<reference evidence="8 9" key="1">
    <citation type="journal article" date="2016" name="Nat. Commun.">
        <title>Thousands of microbial genomes shed light on interconnected biogeochemical processes in an aquifer system.</title>
        <authorList>
            <person name="Anantharaman K."/>
            <person name="Brown C.T."/>
            <person name="Hug L.A."/>
            <person name="Sharon I."/>
            <person name="Castelle C.J."/>
            <person name="Probst A.J."/>
            <person name="Thomas B.C."/>
            <person name="Singh A."/>
            <person name="Wilkins M.J."/>
            <person name="Karaoz U."/>
            <person name="Brodie E.L."/>
            <person name="Williams K.H."/>
            <person name="Hubbard S.S."/>
            <person name="Banfield J.F."/>
        </authorList>
    </citation>
    <scope>NUCLEOTIDE SEQUENCE [LARGE SCALE GENOMIC DNA]</scope>
</reference>
<dbReference type="PANTHER" id="PTHR12213">
    <property type="entry name" value="CORRINOID ADENOSYLTRANSFERASE"/>
    <property type="match status" value="1"/>
</dbReference>
<dbReference type="GO" id="GO:0005524">
    <property type="term" value="F:ATP binding"/>
    <property type="evidence" value="ECO:0007669"/>
    <property type="project" value="UniProtKB-UniRule"/>
</dbReference>
<evidence type="ECO:0000256" key="6">
    <source>
        <dbReference type="RuleBase" id="RU366026"/>
    </source>
</evidence>
<proteinExistence type="inferred from homology"/>
<dbReference type="EMBL" id="MFRE01000010">
    <property type="protein sequence ID" value="OGH94263.1"/>
    <property type="molecule type" value="Genomic_DNA"/>
</dbReference>
<accession>A0A1F6PE58</accession>